<feature type="chain" id="PRO_5017923650" description="C-type lysozyme inhibitor domain-containing protein" evidence="1">
    <location>
        <begin position="24"/>
        <end position="282"/>
    </location>
</feature>
<keyword evidence="3" id="KW-1185">Reference proteome</keyword>
<gene>
    <name evidence="2" type="ORF">EG799_09515</name>
</gene>
<proteinExistence type="predicted"/>
<dbReference type="EMBL" id="RPFZ01000001">
    <property type="protein sequence ID" value="RPF71830.1"/>
    <property type="molecule type" value="Genomic_DNA"/>
</dbReference>
<feature type="signal peptide" evidence="1">
    <location>
        <begin position="1"/>
        <end position="23"/>
    </location>
</feature>
<sequence length="282" mass="29780">MNHHLSAVALVLTLAACSGGGDAGGDGANGAGTNRVPAVADTALTGDSEAAMEELASADSGGGGAVEANALRRIPAPFRGTWAKSADDCDGRNFNRLSVSGDRISFFEDGGIASDIRSDGDALAVTYPFENPAGETERRVVYFARQGDGRLRVRRGDGDSEIYRRCGTVSRQQTAQGATTVPVRFRGLYAPDARACAEDYTYQPAFQRVRIGADEVSFFETGGPVTNVDVEGEHIAITLRERIGDTETLRDIYLALTGEGTARYRPGDGEPVRQVVRCPAGG</sequence>
<evidence type="ECO:0000256" key="1">
    <source>
        <dbReference type="SAM" id="SignalP"/>
    </source>
</evidence>
<evidence type="ECO:0008006" key="4">
    <source>
        <dbReference type="Google" id="ProtNLM"/>
    </source>
</evidence>
<organism evidence="2 3">
    <name type="scientific">Aurantiacibacter spongiae</name>
    <dbReference type="NCBI Taxonomy" id="2488860"/>
    <lineage>
        <taxon>Bacteria</taxon>
        <taxon>Pseudomonadati</taxon>
        <taxon>Pseudomonadota</taxon>
        <taxon>Alphaproteobacteria</taxon>
        <taxon>Sphingomonadales</taxon>
        <taxon>Erythrobacteraceae</taxon>
        <taxon>Aurantiacibacter</taxon>
    </lineage>
</organism>
<name>A0A3N5CWB5_9SPHN</name>
<evidence type="ECO:0000313" key="2">
    <source>
        <dbReference type="EMBL" id="RPF71830.1"/>
    </source>
</evidence>
<dbReference type="AlphaFoldDB" id="A0A3N5CWB5"/>
<dbReference type="RefSeq" id="WP_123880638.1">
    <property type="nucleotide sequence ID" value="NZ_RPFZ01000001.1"/>
</dbReference>
<keyword evidence="1" id="KW-0732">Signal</keyword>
<dbReference type="Proteomes" id="UP000275232">
    <property type="component" value="Unassembled WGS sequence"/>
</dbReference>
<accession>A0A3N5CWB5</accession>
<reference evidence="2 3" key="1">
    <citation type="submission" date="2018-11" db="EMBL/GenBank/DDBJ databases">
        <title>Erythrobacter spongiae sp. nov., isolated from a marine sponge.</title>
        <authorList>
            <person name="Zhuang L."/>
            <person name="Luo L."/>
        </authorList>
    </citation>
    <scope>NUCLEOTIDE SEQUENCE [LARGE SCALE GENOMIC DNA]</scope>
    <source>
        <strain evidence="2 3">HN-E23</strain>
    </source>
</reference>
<dbReference type="OrthoDB" id="6057763at2"/>
<evidence type="ECO:0000313" key="3">
    <source>
        <dbReference type="Proteomes" id="UP000275232"/>
    </source>
</evidence>
<protein>
    <recommendedName>
        <fullName evidence="4">C-type lysozyme inhibitor domain-containing protein</fullName>
    </recommendedName>
</protein>
<comment type="caution">
    <text evidence="2">The sequence shown here is derived from an EMBL/GenBank/DDBJ whole genome shotgun (WGS) entry which is preliminary data.</text>
</comment>